<evidence type="ECO:0000256" key="3">
    <source>
        <dbReference type="ARBA" id="ARBA00022989"/>
    </source>
</evidence>
<dbReference type="InterPro" id="IPR056555">
    <property type="entry name" value="NFD4_C"/>
</dbReference>
<feature type="transmembrane region" description="Helical" evidence="6">
    <location>
        <begin position="71"/>
        <end position="93"/>
    </location>
</feature>
<dbReference type="InterPro" id="IPR010658">
    <property type="entry name" value="Nodulin-like"/>
</dbReference>
<sequence>PALLTLSALAGNSVSWLNTASYLLAINNFPLDRKIAVGLSTAYVGLSTALYTNSVHLFAGPHRPPALRSELFLLLNALVPLAVCLLVSPIILARNPQKSRVLSGGFRTLFTITVLTGIFGVAASLVSPRVLPASAVVAVFLVLLLLPLAVPLVEWAREMVQKKCLLRVHDEGSLEEYSGGSLSVDKECDLESGPGFGEGEEIRPLMMLRRVEFWLYFFVYLFGATLGLVYLNNLGQVAESRGCLGTSSLVSLSSAFGFFGRLLPSIFDYFSSSSSSKHANDVRESIAPYMKSSEDEVRSSRMGIFWTVIVRCLFNAGRGVRNLKKLAAGVSTVTGIGAMMAPMCVAFFLLAISRSDVALYLSTAVIGVCTGAITSVAVTTTTELFGAANFGVNHNIVVLNIPIGSFGFGYLAAMLYNEARAKGEDSCVGQACYRTTFLIWGCLCVLGTLLAFVLRWRSQKAARS</sequence>
<dbReference type="EMBL" id="BKCP01002225">
    <property type="protein sequence ID" value="GER28111.1"/>
    <property type="molecule type" value="Genomic_DNA"/>
</dbReference>
<evidence type="ECO:0000256" key="5">
    <source>
        <dbReference type="ARBA" id="ARBA00044504"/>
    </source>
</evidence>
<feature type="domain" description="Nodulin-like" evidence="7">
    <location>
        <begin position="4"/>
        <end position="151"/>
    </location>
</feature>
<evidence type="ECO:0000256" key="1">
    <source>
        <dbReference type="ARBA" id="ARBA00004141"/>
    </source>
</evidence>
<dbReference type="PANTHER" id="PTHR21576:SF11">
    <property type="entry name" value="MAJOR FACILITATOR SUPERFAMILY PROTEIN"/>
    <property type="match status" value="1"/>
</dbReference>
<dbReference type="OrthoDB" id="410267at2759"/>
<feature type="transmembrane region" description="Helical" evidence="6">
    <location>
        <begin position="397"/>
        <end position="417"/>
    </location>
</feature>
<comment type="similarity">
    <text evidence="5">Belongs to the major facilitator superfamily. Phosphate:H(+) symporter (TC 2.A.1.9) family.</text>
</comment>
<dbReference type="GO" id="GO:0016020">
    <property type="term" value="C:membrane"/>
    <property type="evidence" value="ECO:0007669"/>
    <property type="project" value="UniProtKB-SubCell"/>
</dbReference>
<evidence type="ECO:0000256" key="4">
    <source>
        <dbReference type="ARBA" id="ARBA00023136"/>
    </source>
</evidence>
<name>A0A5A7P667_STRAF</name>
<evidence type="ECO:0000313" key="10">
    <source>
        <dbReference type="Proteomes" id="UP000325081"/>
    </source>
</evidence>
<feature type="transmembrane region" description="Helical" evidence="6">
    <location>
        <begin position="358"/>
        <end position="385"/>
    </location>
</feature>
<organism evidence="9 10">
    <name type="scientific">Striga asiatica</name>
    <name type="common">Asiatic witchweed</name>
    <name type="synonym">Buchnera asiatica</name>
    <dbReference type="NCBI Taxonomy" id="4170"/>
    <lineage>
        <taxon>Eukaryota</taxon>
        <taxon>Viridiplantae</taxon>
        <taxon>Streptophyta</taxon>
        <taxon>Embryophyta</taxon>
        <taxon>Tracheophyta</taxon>
        <taxon>Spermatophyta</taxon>
        <taxon>Magnoliopsida</taxon>
        <taxon>eudicotyledons</taxon>
        <taxon>Gunneridae</taxon>
        <taxon>Pentapetalae</taxon>
        <taxon>asterids</taxon>
        <taxon>lamiids</taxon>
        <taxon>Lamiales</taxon>
        <taxon>Orobanchaceae</taxon>
        <taxon>Buchnereae</taxon>
        <taxon>Striga</taxon>
    </lineage>
</organism>
<feature type="transmembrane region" description="Helical" evidence="6">
    <location>
        <begin position="133"/>
        <end position="153"/>
    </location>
</feature>
<keyword evidence="10" id="KW-1185">Reference proteome</keyword>
<feature type="transmembrane region" description="Helical" evidence="6">
    <location>
        <begin position="326"/>
        <end position="352"/>
    </location>
</feature>
<dbReference type="Gene3D" id="1.20.1250.20">
    <property type="entry name" value="MFS general substrate transporter like domains"/>
    <property type="match status" value="1"/>
</dbReference>
<feature type="domain" description="NFD4 C-terminal" evidence="8">
    <location>
        <begin position="196"/>
        <end position="272"/>
    </location>
</feature>
<reference evidence="10" key="1">
    <citation type="journal article" date="2019" name="Curr. Biol.">
        <title>Genome Sequence of Striga asiatica Provides Insight into the Evolution of Plant Parasitism.</title>
        <authorList>
            <person name="Yoshida S."/>
            <person name="Kim S."/>
            <person name="Wafula E.K."/>
            <person name="Tanskanen J."/>
            <person name="Kim Y.M."/>
            <person name="Honaas L."/>
            <person name="Yang Z."/>
            <person name="Spallek T."/>
            <person name="Conn C.E."/>
            <person name="Ichihashi Y."/>
            <person name="Cheong K."/>
            <person name="Cui S."/>
            <person name="Der J.P."/>
            <person name="Gundlach H."/>
            <person name="Jiao Y."/>
            <person name="Hori C."/>
            <person name="Ishida J.K."/>
            <person name="Kasahara H."/>
            <person name="Kiba T."/>
            <person name="Kim M.S."/>
            <person name="Koo N."/>
            <person name="Laohavisit A."/>
            <person name="Lee Y.H."/>
            <person name="Lumba S."/>
            <person name="McCourt P."/>
            <person name="Mortimer J.C."/>
            <person name="Mutuku J.M."/>
            <person name="Nomura T."/>
            <person name="Sasaki-Sekimoto Y."/>
            <person name="Seto Y."/>
            <person name="Wang Y."/>
            <person name="Wakatake T."/>
            <person name="Sakakibara H."/>
            <person name="Demura T."/>
            <person name="Yamaguchi S."/>
            <person name="Yoneyama K."/>
            <person name="Manabe R.I."/>
            <person name="Nelson D.C."/>
            <person name="Schulman A.H."/>
            <person name="Timko M.P."/>
            <person name="dePamphilis C.W."/>
            <person name="Choi D."/>
            <person name="Shirasu K."/>
        </authorList>
    </citation>
    <scope>NUCLEOTIDE SEQUENCE [LARGE SCALE GENOMIC DNA]</scope>
    <source>
        <strain evidence="10">cv. UVA1</strain>
    </source>
</reference>
<feature type="transmembrane region" description="Helical" evidence="6">
    <location>
        <begin position="105"/>
        <end position="127"/>
    </location>
</feature>
<protein>
    <submittedName>
        <fullName evidence="9">Major facilitator superfamily protein</fullName>
    </submittedName>
</protein>
<dbReference type="AlphaFoldDB" id="A0A5A7P667"/>
<evidence type="ECO:0000259" key="8">
    <source>
        <dbReference type="Pfam" id="PF23262"/>
    </source>
</evidence>
<accession>A0A5A7P667</accession>
<feature type="transmembrane region" description="Helical" evidence="6">
    <location>
        <begin position="6"/>
        <end position="25"/>
    </location>
</feature>
<keyword evidence="4 6" id="KW-0472">Membrane</keyword>
<evidence type="ECO:0000313" key="9">
    <source>
        <dbReference type="EMBL" id="GER28111.1"/>
    </source>
</evidence>
<feature type="domain" description="NFD4 C-terminal" evidence="8">
    <location>
        <begin position="330"/>
        <end position="460"/>
    </location>
</feature>
<dbReference type="Pfam" id="PF06813">
    <property type="entry name" value="Nodulin-like"/>
    <property type="match status" value="1"/>
</dbReference>
<feature type="transmembrane region" description="Helical" evidence="6">
    <location>
        <begin position="437"/>
        <end position="456"/>
    </location>
</feature>
<feature type="transmembrane region" description="Helical" evidence="6">
    <location>
        <begin position="213"/>
        <end position="232"/>
    </location>
</feature>
<comment type="subcellular location">
    <subcellularLocation>
        <location evidence="1">Membrane</location>
        <topology evidence="1">Multi-pass membrane protein</topology>
    </subcellularLocation>
</comment>
<dbReference type="PANTHER" id="PTHR21576">
    <property type="entry name" value="UNCHARACTERIZED NODULIN-LIKE PROTEIN"/>
    <property type="match status" value="1"/>
</dbReference>
<keyword evidence="3 6" id="KW-1133">Transmembrane helix</keyword>
<feature type="transmembrane region" description="Helical" evidence="6">
    <location>
        <begin position="37"/>
        <end position="59"/>
    </location>
</feature>
<evidence type="ECO:0000256" key="2">
    <source>
        <dbReference type="ARBA" id="ARBA00022692"/>
    </source>
</evidence>
<dbReference type="Pfam" id="PF23262">
    <property type="entry name" value="NFD4_C"/>
    <property type="match status" value="2"/>
</dbReference>
<gene>
    <name evidence="9" type="ORF">STAS_03871</name>
</gene>
<dbReference type="InterPro" id="IPR036259">
    <property type="entry name" value="MFS_trans_sf"/>
</dbReference>
<evidence type="ECO:0000256" key="6">
    <source>
        <dbReference type="SAM" id="Phobius"/>
    </source>
</evidence>
<dbReference type="SUPFAM" id="SSF103473">
    <property type="entry name" value="MFS general substrate transporter"/>
    <property type="match status" value="1"/>
</dbReference>
<proteinExistence type="inferred from homology"/>
<feature type="non-terminal residue" evidence="9">
    <location>
        <position position="1"/>
    </location>
</feature>
<comment type="caution">
    <text evidence="9">The sequence shown here is derived from an EMBL/GenBank/DDBJ whole genome shotgun (WGS) entry which is preliminary data.</text>
</comment>
<evidence type="ECO:0000259" key="7">
    <source>
        <dbReference type="Pfam" id="PF06813"/>
    </source>
</evidence>
<keyword evidence="2 6" id="KW-0812">Transmembrane</keyword>
<dbReference type="Proteomes" id="UP000325081">
    <property type="component" value="Unassembled WGS sequence"/>
</dbReference>